<evidence type="ECO:0000256" key="1">
    <source>
        <dbReference type="ARBA" id="ARBA00022737"/>
    </source>
</evidence>
<reference evidence="5" key="1">
    <citation type="journal article" date="2024" name="IScience">
        <title>Strigolactones Initiate the Formation of Haustorium-like Structures in Castilleja.</title>
        <authorList>
            <person name="Buerger M."/>
            <person name="Peterson D."/>
            <person name="Chory J."/>
        </authorList>
    </citation>
    <scope>NUCLEOTIDE SEQUENCE [LARGE SCALE GENOMIC DNA]</scope>
</reference>
<evidence type="ECO:0000259" key="3">
    <source>
        <dbReference type="Pfam" id="PF25055"/>
    </source>
</evidence>
<keyword evidence="5" id="KW-1185">Reference proteome</keyword>
<feature type="domain" description="DUF7792" evidence="3">
    <location>
        <begin position="10"/>
        <end position="129"/>
    </location>
</feature>
<dbReference type="EMBL" id="JAVIJP010000028">
    <property type="protein sequence ID" value="KAL3634521.1"/>
    <property type="molecule type" value="Genomic_DNA"/>
</dbReference>
<dbReference type="PANTHER" id="PTHR46168:SF1">
    <property type="entry name" value="ARMADILLO REPEAT ONLY 4"/>
    <property type="match status" value="1"/>
</dbReference>
<dbReference type="PANTHER" id="PTHR46168">
    <property type="entry name" value="ARMADILLO REPEAT ONLY 4"/>
    <property type="match status" value="1"/>
</dbReference>
<comment type="caution">
    <text evidence="4">The sequence shown here is derived from an EMBL/GenBank/DDBJ whole genome shotgun (WGS) entry which is preliminary data.</text>
</comment>
<feature type="repeat" description="ARM" evidence="2">
    <location>
        <begin position="191"/>
        <end position="234"/>
    </location>
</feature>
<dbReference type="InterPro" id="IPR000225">
    <property type="entry name" value="Armadillo"/>
</dbReference>
<dbReference type="InterPro" id="IPR036537">
    <property type="entry name" value="Adaptor_Cbl_N_dom_sf"/>
</dbReference>
<dbReference type="AlphaFoldDB" id="A0ABD3CWX5"/>
<evidence type="ECO:0000256" key="2">
    <source>
        <dbReference type="PROSITE-ProRule" id="PRU00259"/>
    </source>
</evidence>
<dbReference type="Pfam" id="PF25055">
    <property type="entry name" value="DUF7792"/>
    <property type="match status" value="1"/>
</dbReference>
<evidence type="ECO:0000313" key="5">
    <source>
        <dbReference type="Proteomes" id="UP001632038"/>
    </source>
</evidence>
<dbReference type="Proteomes" id="UP001632038">
    <property type="component" value="Unassembled WGS sequence"/>
</dbReference>
<organism evidence="4 5">
    <name type="scientific">Castilleja foliolosa</name>
    <dbReference type="NCBI Taxonomy" id="1961234"/>
    <lineage>
        <taxon>Eukaryota</taxon>
        <taxon>Viridiplantae</taxon>
        <taxon>Streptophyta</taxon>
        <taxon>Embryophyta</taxon>
        <taxon>Tracheophyta</taxon>
        <taxon>Spermatophyta</taxon>
        <taxon>Magnoliopsida</taxon>
        <taxon>eudicotyledons</taxon>
        <taxon>Gunneridae</taxon>
        <taxon>Pentapetalae</taxon>
        <taxon>asterids</taxon>
        <taxon>lamiids</taxon>
        <taxon>Lamiales</taxon>
        <taxon>Orobanchaceae</taxon>
        <taxon>Pedicularideae</taxon>
        <taxon>Castillejinae</taxon>
        <taxon>Castilleja</taxon>
    </lineage>
</organism>
<gene>
    <name evidence="4" type="ORF">CASFOL_021575</name>
</gene>
<keyword evidence="1" id="KW-0677">Repeat</keyword>
<dbReference type="SMART" id="SM00185">
    <property type="entry name" value="ARM"/>
    <property type="match status" value="5"/>
</dbReference>
<dbReference type="SUPFAM" id="SSF48371">
    <property type="entry name" value="ARM repeat"/>
    <property type="match status" value="1"/>
</dbReference>
<sequence>MAVKQSAIVEILSYPILLSVEIAAAVNDSHSFKSQCYKLGKQVDCLCQMLRSAARLASSSTPFYDRPFRRIAANVSLNLEKSLTLAKKCSRRCILLRLITFVSAADFDKLFSLLDSSVADMKLFLSIYDASNGGIDLSLLPIASNPILSLVWFLIASHRMGKLQDKIEAACELLSLAKENDRNKQIIVDEGGVLPLLKLLNDNSSPDGQFAASSTLFHLSNSQERVQAIINDPGIPIIVHTLNHSSMKVQIGVCNLVAKMAEHYPLAKEKFVNVIRPLVNLLSFGLFMDDLVLLMDDLGLHSSIHLIDQIVKEIGKPELKIRCAEALWMLAKGSVQNSRRITESKGLLCLAKLVEIESGELQSNCLMTIMEITAAAESDAHLRRETFESNSPASKAVVNQLLRVIKDSDDVRMQIVAIRAIGCLARIFTARETRVIEALIQLLDHRDQEVGAEAAGVLGKFACSDNFLCVEHSKTIIKFGGVDPLVRLLRGNEKAMLNGLVLMCYLSIHVGMSDELERAGLLNVFEEVGRGFMGRHPELKELITQAINHLSIFNQSDSGLLAQRLFRIDEWLDLRWL</sequence>
<dbReference type="Gene3D" id="1.25.10.10">
    <property type="entry name" value="Leucine-rich Repeat Variant"/>
    <property type="match status" value="2"/>
</dbReference>
<proteinExistence type="predicted"/>
<accession>A0ABD3CWX5</accession>
<evidence type="ECO:0000313" key="4">
    <source>
        <dbReference type="EMBL" id="KAL3634521.1"/>
    </source>
</evidence>
<dbReference type="Pfam" id="PF00514">
    <property type="entry name" value="Arm"/>
    <property type="match status" value="1"/>
</dbReference>
<name>A0ABD3CWX5_9LAMI</name>
<dbReference type="InterPro" id="IPR016024">
    <property type="entry name" value="ARM-type_fold"/>
</dbReference>
<dbReference type="InterPro" id="IPR056694">
    <property type="entry name" value="DUF7792"/>
</dbReference>
<dbReference type="PROSITE" id="PS50176">
    <property type="entry name" value="ARM_REPEAT"/>
    <property type="match status" value="1"/>
</dbReference>
<dbReference type="InterPro" id="IPR011989">
    <property type="entry name" value="ARM-like"/>
</dbReference>
<protein>
    <recommendedName>
        <fullName evidence="3">DUF7792 domain-containing protein</fullName>
    </recommendedName>
</protein>
<dbReference type="Gene3D" id="1.20.930.20">
    <property type="entry name" value="Adaptor protein Cbl, N-terminal domain"/>
    <property type="match status" value="1"/>
</dbReference>